<protein>
    <submittedName>
        <fullName evidence="2">Uncharacterized protein</fullName>
    </submittedName>
</protein>
<comment type="caution">
    <text evidence="2">The sequence shown here is derived from an EMBL/GenBank/DDBJ whole genome shotgun (WGS) entry which is preliminary data.</text>
</comment>
<feature type="compositionally biased region" description="Basic residues" evidence="1">
    <location>
        <begin position="46"/>
        <end position="57"/>
    </location>
</feature>
<dbReference type="Proteomes" id="UP000637643">
    <property type="component" value="Unassembled WGS sequence"/>
</dbReference>
<organism evidence="2 3">
    <name type="scientific">Paenibacillus albidus</name>
    <dbReference type="NCBI Taxonomy" id="2041023"/>
    <lineage>
        <taxon>Bacteria</taxon>
        <taxon>Bacillati</taxon>
        <taxon>Bacillota</taxon>
        <taxon>Bacilli</taxon>
        <taxon>Bacillales</taxon>
        <taxon>Paenibacillaceae</taxon>
        <taxon>Paenibacillus</taxon>
    </lineage>
</organism>
<reference evidence="2" key="2">
    <citation type="submission" date="2020-09" db="EMBL/GenBank/DDBJ databases">
        <authorList>
            <person name="Sun Q."/>
            <person name="Zhou Y."/>
        </authorList>
    </citation>
    <scope>NUCLEOTIDE SEQUENCE</scope>
    <source>
        <strain evidence="2">CGMCC 1.16134</strain>
    </source>
</reference>
<dbReference type="EMBL" id="BMKR01000075">
    <property type="protein sequence ID" value="GGG14691.1"/>
    <property type="molecule type" value="Genomic_DNA"/>
</dbReference>
<evidence type="ECO:0000313" key="3">
    <source>
        <dbReference type="Proteomes" id="UP000637643"/>
    </source>
</evidence>
<sequence length="57" mass="6553">MYKRLVCHMDERQWGLEDYGLNASGSRDPGESSLLEGKNGPPSRKWTLKRKFKQLSA</sequence>
<name>A0A917LDG3_9BACL</name>
<gene>
    <name evidence="2" type="ORF">GCM10010912_68910</name>
</gene>
<evidence type="ECO:0000256" key="1">
    <source>
        <dbReference type="SAM" id="MobiDB-lite"/>
    </source>
</evidence>
<evidence type="ECO:0000313" key="2">
    <source>
        <dbReference type="EMBL" id="GGG14691.1"/>
    </source>
</evidence>
<proteinExistence type="predicted"/>
<accession>A0A917LDG3</accession>
<feature type="region of interest" description="Disordered" evidence="1">
    <location>
        <begin position="21"/>
        <end position="57"/>
    </location>
</feature>
<reference evidence="2" key="1">
    <citation type="journal article" date="2014" name="Int. J. Syst. Evol. Microbiol.">
        <title>Complete genome sequence of Corynebacterium casei LMG S-19264T (=DSM 44701T), isolated from a smear-ripened cheese.</title>
        <authorList>
            <consortium name="US DOE Joint Genome Institute (JGI-PGF)"/>
            <person name="Walter F."/>
            <person name="Albersmeier A."/>
            <person name="Kalinowski J."/>
            <person name="Ruckert C."/>
        </authorList>
    </citation>
    <scope>NUCLEOTIDE SEQUENCE</scope>
    <source>
        <strain evidence="2">CGMCC 1.16134</strain>
    </source>
</reference>
<keyword evidence="3" id="KW-1185">Reference proteome</keyword>
<dbReference type="AlphaFoldDB" id="A0A917LDG3"/>